<feature type="signal peptide" evidence="1">
    <location>
        <begin position="1"/>
        <end position="21"/>
    </location>
</feature>
<dbReference type="EMBL" id="CAJVPK010000582">
    <property type="protein sequence ID" value="CAG8528632.1"/>
    <property type="molecule type" value="Genomic_DNA"/>
</dbReference>
<reference evidence="2" key="1">
    <citation type="submission" date="2021-06" db="EMBL/GenBank/DDBJ databases">
        <authorList>
            <person name="Kallberg Y."/>
            <person name="Tangrot J."/>
            <person name="Rosling A."/>
        </authorList>
    </citation>
    <scope>NUCLEOTIDE SEQUENCE</scope>
    <source>
        <strain evidence="2">AZ414A</strain>
    </source>
</reference>
<evidence type="ECO:0000313" key="2">
    <source>
        <dbReference type="EMBL" id="CAG8528632.1"/>
    </source>
</evidence>
<name>A0A9N9AD58_9GLOM</name>
<dbReference type="OrthoDB" id="2443686at2759"/>
<organism evidence="2 3">
    <name type="scientific">Diversispora eburnea</name>
    <dbReference type="NCBI Taxonomy" id="1213867"/>
    <lineage>
        <taxon>Eukaryota</taxon>
        <taxon>Fungi</taxon>
        <taxon>Fungi incertae sedis</taxon>
        <taxon>Mucoromycota</taxon>
        <taxon>Glomeromycotina</taxon>
        <taxon>Glomeromycetes</taxon>
        <taxon>Diversisporales</taxon>
        <taxon>Diversisporaceae</taxon>
        <taxon>Diversispora</taxon>
    </lineage>
</organism>
<dbReference type="Proteomes" id="UP000789706">
    <property type="component" value="Unassembled WGS sequence"/>
</dbReference>
<dbReference type="AlphaFoldDB" id="A0A9N9AD58"/>
<gene>
    <name evidence="2" type="ORF">DEBURN_LOCUS6027</name>
</gene>
<keyword evidence="1" id="KW-0732">Signal</keyword>
<evidence type="ECO:0000313" key="3">
    <source>
        <dbReference type="Proteomes" id="UP000789706"/>
    </source>
</evidence>
<keyword evidence="3" id="KW-1185">Reference proteome</keyword>
<protein>
    <submittedName>
        <fullName evidence="2">4322_t:CDS:1</fullName>
    </submittedName>
</protein>
<evidence type="ECO:0000256" key="1">
    <source>
        <dbReference type="SAM" id="SignalP"/>
    </source>
</evidence>
<sequence>MSSKYLVFSLFFLIFVSVVSSDCVPTTYQRPVGLPQGCVCTDVYECSPTGDTCSYGYRDSRAECGALKCPPEKRRLLQETL</sequence>
<comment type="caution">
    <text evidence="2">The sequence shown here is derived from an EMBL/GenBank/DDBJ whole genome shotgun (WGS) entry which is preliminary data.</text>
</comment>
<feature type="chain" id="PRO_5040420309" evidence="1">
    <location>
        <begin position="22"/>
        <end position="81"/>
    </location>
</feature>
<accession>A0A9N9AD58</accession>
<proteinExistence type="predicted"/>